<reference evidence="1 2" key="1">
    <citation type="submission" date="2017-11" db="EMBL/GenBank/DDBJ databases">
        <title>Draft genome of actinobacteria isolated from guarana (Paullinia cupana (Mart.) Ducke.</title>
        <authorList>
            <person name="Siqueira K.A."/>
            <person name="Liotti R.G."/>
            <person name="Mendes T.A.O."/>
            <person name="Soares M.A."/>
        </authorList>
    </citation>
    <scope>NUCLEOTIDE SEQUENCE [LARGE SCALE GENOMIC DNA]</scope>
    <source>
        <strain evidence="1 2">193</strain>
    </source>
</reference>
<gene>
    <name evidence="1" type="ORF">CTZ28_16205</name>
</gene>
<accession>A0A3M0I4V9</accession>
<evidence type="ECO:0000313" key="1">
    <source>
        <dbReference type="EMBL" id="RMB84711.1"/>
    </source>
</evidence>
<protein>
    <submittedName>
        <fullName evidence="1">Uncharacterized protein</fullName>
    </submittedName>
</protein>
<evidence type="ECO:0000313" key="2">
    <source>
        <dbReference type="Proteomes" id="UP000270471"/>
    </source>
</evidence>
<keyword evidence="2" id="KW-1185">Reference proteome</keyword>
<dbReference type="Proteomes" id="UP000270471">
    <property type="component" value="Unassembled WGS sequence"/>
</dbReference>
<comment type="caution">
    <text evidence="1">The sequence shown here is derived from an EMBL/GenBank/DDBJ whole genome shotgun (WGS) entry which is preliminary data.</text>
</comment>
<organism evidence="1 2">
    <name type="scientific">Streptomyces shenzhenensis</name>
    <dbReference type="NCBI Taxonomy" id="943815"/>
    <lineage>
        <taxon>Bacteria</taxon>
        <taxon>Bacillati</taxon>
        <taxon>Actinomycetota</taxon>
        <taxon>Actinomycetes</taxon>
        <taxon>Kitasatosporales</taxon>
        <taxon>Streptomycetaceae</taxon>
        <taxon>Streptomyces</taxon>
    </lineage>
</organism>
<name>A0A3M0I4V9_9ACTN</name>
<dbReference type="OrthoDB" id="3389271at2"/>
<dbReference type="AlphaFoldDB" id="A0A3M0I4V9"/>
<sequence length="103" mass="11922">MTEEFDYFHDRNTGKLFDLLLQVSTELHVTNQRLHAMEALLVRHRVLAGGELDALEPTEDEQRALDNRREALIARLMRIITESGPAERPLRDQWEATLDKRAG</sequence>
<dbReference type="RefSeq" id="WP_121890143.1">
    <property type="nucleotide sequence ID" value="NZ_JBEXWZ010000077.1"/>
</dbReference>
<dbReference type="EMBL" id="PENI01000009">
    <property type="protein sequence ID" value="RMB84711.1"/>
    <property type="molecule type" value="Genomic_DNA"/>
</dbReference>
<proteinExistence type="predicted"/>